<name>A0A842I1T7_9SPHN</name>
<protein>
    <recommendedName>
        <fullName evidence="3">DUF2059 domain-containing protein</fullName>
    </recommendedName>
</protein>
<gene>
    <name evidence="1" type="ORF">H6P80_13580</name>
</gene>
<evidence type="ECO:0000313" key="1">
    <source>
        <dbReference type="EMBL" id="MBC2778649.1"/>
    </source>
</evidence>
<sequence length="265" mass="28707">MLALVATLLVVQPEATIDAPVPEAAVSVETPAEETAVETAPNQEIAAEETVAEGIPAVETPQWHLARLSAAGEAQLAIIDGDLGTDWLEALLQSTPYFAALEAEHRGLIEDVAEETQPIFVALYRASLPGYEAELAALFGENLTATEIVAANRFFDTETGRLILDTQTEINLIGWMSSLTVREGDPRSDPLVGRALQRAQRALSDLSRSEQLRIGEFYQSGVGRKIGQLQTAIVELARALAERNQAALQEDVMRRAEDIVAEHAR</sequence>
<comment type="caution">
    <text evidence="1">The sequence shown here is derived from an EMBL/GenBank/DDBJ whole genome shotgun (WGS) entry which is preliminary data.</text>
</comment>
<reference evidence="1 2" key="1">
    <citation type="submission" date="2020-08" db="EMBL/GenBank/DDBJ databases">
        <title>Draft genome sequence of Parasphingopyxis sp. GrpM-11.</title>
        <authorList>
            <person name="Oh J."/>
            <person name="Roh D.-H."/>
        </authorList>
    </citation>
    <scope>NUCLEOTIDE SEQUENCE [LARGE SCALE GENOMIC DNA]</scope>
    <source>
        <strain evidence="1 2">GrpM-11</strain>
    </source>
</reference>
<evidence type="ECO:0008006" key="3">
    <source>
        <dbReference type="Google" id="ProtNLM"/>
    </source>
</evidence>
<dbReference type="Proteomes" id="UP000564378">
    <property type="component" value="Unassembled WGS sequence"/>
</dbReference>
<dbReference type="RefSeq" id="WP_185801891.1">
    <property type="nucleotide sequence ID" value="NZ_JACJVJ010000002.1"/>
</dbReference>
<dbReference type="AlphaFoldDB" id="A0A842I1T7"/>
<evidence type="ECO:0000313" key="2">
    <source>
        <dbReference type="Proteomes" id="UP000564378"/>
    </source>
</evidence>
<dbReference type="EMBL" id="JACJVJ010000002">
    <property type="protein sequence ID" value="MBC2778649.1"/>
    <property type="molecule type" value="Genomic_DNA"/>
</dbReference>
<keyword evidence="2" id="KW-1185">Reference proteome</keyword>
<accession>A0A842I1T7</accession>
<organism evidence="1 2">
    <name type="scientific">Parasphingopyxis marina</name>
    <dbReference type="NCBI Taxonomy" id="2761622"/>
    <lineage>
        <taxon>Bacteria</taxon>
        <taxon>Pseudomonadati</taxon>
        <taxon>Pseudomonadota</taxon>
        <taxon>Alphaproteobacteria</taxon>
        <taxon>Sphingomonadales</taxon>
        <taxon>Sphingomonadaceae</taxon>
        <taxon>Parasphingopyxis</taxon>
    </lineage>
</organism>
<proteinExistence type="predicted"/>